<evidence type="ECO:0000256" key="1">
    <source>
        <dbReference type="SAM" id="MobiDB-lite"/>
    </source>
</evidence>
<gene>
    <name evidence="2" type="ORF">METZ01_LOCUS271258</name>
</gene>
<feature type="region of interest" description="Disordered" evidence="1">
    <location>
        <begin position="58"/>
        <end position="86"/>
    </location>
</feature>
<dbReference type="AlphaFoldDB" id="A0A382K0M8"/>
<proteinExistence type="predicted"/>
<evidence type="ECO:0000313" key="2">
    <source>
        <dbReference type="EMBL" id="SVC18404.1"/>
    </source>
</evidence>
<organism evidence="2">
    <name type="scientific">marine metagenome</name>
    <dbReference type="NCBI Taxonomy" id="408172"/>
    <lineage>
        <taxon>unclassified sequences</taxon>
        <taxon>metagenomes</taxon>
        <taxon>ecological metagenomes</taxon>
    </lineage>
</organism>
<protein>
    <submittedName>
        <fullName evidence="2">Uncharacterized protein</fullName>
    </submittedName>
</protein>
<name>A0A382K0M8_9ZZZZ</name>
<sequence length="86" mass="9565">MIPVSFDFDNSLKTLYVLEPQASVLSTGAERKGYHKAAATSEVVLGENSADQIVTFQPFSRSRIPDERPQTPAPMTKQCPLPTYRH</sequence>
<dbReference type="EMBL" id="UINC01077868">
    <property type="protein sequence ID" value="SVC18404.1"/>
    <property type="molecule type" value="Genomic_DNA"/>
</dbReference>
<accession>A0A382K0M8</accession>
<reference evidence="2" key="1">
    <citation type="submission" date="2018-05" db="EMBL/GenBank/DDBJ databases">
        <authorList>
            <person name="Lanie J.A."/>
            <person name="Ng W.-L."/>
            <person name="Kazmierczak K.M."/>
            <person name="Andrzejewski T.M."/>
            <person name="Davidsen T.M."/>
            <person name="Wayne K.J."/>
            <person name="Tettelin H."/>
            <person name="Glass J.I."/>
            <person name="Rusch D."/>
            <person name="Podicherti R."/>
            <person name="Tsui H.-C.T."/>
            <person name="Winkler M.E."/>
        </authorList>
    </citation>
    <scope>NUCLEOTIDE SEQUENCE</scope>
</reference>